<feature type="domain" description="RNA polymerase II assembly factor Rtp1 C-terminal" evidence="3">
    <location>
        <begin position="957"/>
        <end position="988"/>
    </location>
</feature>
<keyword evidence="7" id="KW-1185">Reference proteome</keyword>
<dbReference type="InterPro" id="IPR057347">
    <property type="entry name" value="TANGO6_N"/>
</dbReference>
<dbReference type="InterPro" id="IPR039600">
    <property type="entry name" value="TANGO6/Rtp1"/>
</dbReference>
<feature type="region of interest" description="Disordered" evidence="2">
    <location>
        <begin position="702"/>
        <end position="744"/>
    </location>
</feature>
<dbReference type="Pfam" id="PF25267">
    <property type="entry name" value="TANGO6_N"/>
    <property type="match status" value="1"/>
</dbReference>
<accession>A0ABM0MK63</accession>
<evidence type="ECO:0000313" key="8">
    <source>
        <dbReference type="RefSeq" id="XP_006820404.1"/>
    </source>
</evidence>
<evidence type="ECO:0000259" key="3">
    <source>
        <dbReference type="Pfam" id="PF10304"/>
    </source>
</evidence>
<dbReference type="InterPro" id="IPR019414">
    <property type="entry name" value="Rtp1_C2"/>
</dbReference>
<dbReference type="Gene3D" id="1.25.10.10">
    <property type="entry name" value="Leucine-rich Repeat Variant"/>
    <property type="match status" value="1"/>
</dbReference>
<organism evidence="7 8">
    <name type="scientific">Saccoglossus kowalevskii</name>
    <name type="common">Acorn worm</name>
    <dbReference type="NCBI Taxonomy" id="10224"/>
    <lineage>
        <taxon>Eukaryota</taxon>
        <taxon>Metazoa</taxon>
        <taxon>Hemichordata</taxon>
        <taxon>Enteropneusta</taxon>
        <taxon>Harrimaniidae</taxon>
        <taxon>Saccoglossus</taxon>
    </lineage>
</organism>
<dbReference type="RefSeq" id="XP_006820404.1">
    <property type="nucleotide sequence ID" value="XM_006820341.1"/>
</dbReference>
<gene>
    <name evidence="8" type="primary">LOC102809227</name>
</gene>
<dbReference type="PANTHER" id="PTHR20959">
    <property type="entry name" value="TRANSPORT AND GOLGI ORGANIZATION PROTEIN 6 FAMILY MEMBER"/>
    <property type="match status" value="1"/>
</dbReference>
<dbReference type="Pfam" id="PF10363">
    <property type="entry name" value="RTP1_C1"/>
    <property type="match status" value="1"/>
</dbReference>
<dbReference type="InterPro" id="IPR016024">
    <property type="entry name" value="ARM-type_fold"/>
</dbReference>
<evidence type="ECO:0000256" key="1">
    <source>
        <dbReference type="ARBA" id="ARBA00005724"/>
    </source>
</evidence>
<dbReference type="InterPro" id="IPR057407">
    <property type="entry name" value="HEAT_TANGO6"/>
</dbReference>
<evidence type="ECO:0000259" key="6">
    <source>
        <dbReference type="Pfam" id="PF25267"/>
    </source>
</evidence>
<proteinExistence type="inferred from homology"/>
<reference evidence="8" key="1">
    <citation type="submission" date="2025-08" db="UniProtKB">
        <authorList>
            <consortium name="RefSeq"/>
        </authorList>
    </citation>
    <scope>IDENTIFICATION</scope>
    <source>
        <tissue evidence="8">Testes</tissue>
    </source>
</reference>
<dbReference type="InterPro" id="IPR019451">
    <property type="entry name" value="Rtp1_C1"/>
</dbReference>
<name>A0ABM0MK63_SACKO</name>
<evidence type="ECO:0000256" key="2">
    <source>
        <dbReference type="SAM" id="MobiDB-lite"/>
    </source>
</evidence>
<feature type="domain" description="RNA polymerase II assembly factor Rtp1 C-terminal" evidence="4">
    <location>
        <begin position="757"/>
        <end position="865"/>
    </location>
</feature>
<dbReference type="Pfam" id="PF23565">
    <property type="entry name" value="ARM_TANGO6"/>
    <property type="match status" value="1"/>
</dbReference>
<dbReference type="InterPro" id="IPR011989">
    <property type="entry name" value="ARM-like"/>
</dbReference>
<dbReference type="Pfam" id="PF10304">
    <property type="entry name" value="RTP1_C2"/>
    <property type="match status" value="1"/>
</dbReference>
<protein>
    <submittedName>
        <fullName evidence="8">Transport and Golgi organization protein 6 homolog</fullName>
    </submittedName>
</protein>
<dbReference type="Proteomes" id="UP000694865">
    <property type="component" value="Unplaced"/>
</dbReference>
<evidence type="ECO:0000313" key="7">
    <source>
        <dbReference type="Proteomes" id="UP000694865"/>
    </source>
</evidence>
<feature type="domain" description="TANGO6 HEAT repeat" evidence="5">
    <location>
        <begin position="268"/>
        <end position="534"/>
    </location>
</feature>
<dbReference type="PANTHER" id="PTHR20959:SF1">
    <property type="entry name" value="TRANSPORT AND GOLGI ORGANIZATION PROTEIN 6 HOMOLOG"/>
    <property type="match status" value="1"/>
</dbReference>
<evidence type="ECO:0000259" key="5">
    <source>
        <dbReference type="Pfam" id="PF23565"/>
    </source>
</evidence>
<sequence length="1009" mass="114164">MANSEINVLSTIKILTTCATSTERTDMQAEDSLLKTLDVIMMEVDTRLQEDHQDLLEELITEHKWNDLHNTTHTQWKYVQYCVKLLEFYILKTSNQSQLRIDEQHTLQTVLQLIVCFGIAPNLIPGVGIPLQKRTHFASCIPCRSTSAFDCDYQLLFCVKSLMSFCRHASLASVILTKHLTDILACFLQLCHAPRKKDLSGLSEQQRKEAIFLKPDEKDWCNLEFEKLLDRVYQPLLIQELIVLQGGVSHRAPKWLKLMCGEVLSDRLLKHNGVMAAVKGVLLTTACNPGTADWQKCEGLGRLIASCPKKIQSVEEYYRLIAPQVLGLLRHHDDLQSPLIYRVASHCITNMFLTNRELTQKYIIQELYHPFQICIGDITGDSDTILSHETQVTQSIHDIYHVCCCNTDHTMVSSLKPILQPLFQMYCYSLNGVSHLRIQLEEILKTFFNQSDRELSLEYLSSLVFAFKKSPLLTTMNERVCFTPGSEGGIVIEISSSDCDRDFECTMTSLIELLESLKNKSLTADFFMQVLKEFTSILGCCARRSDTNTHTGVSDSQTLLELENQLSMESLNYMHTINVMSLISLMCERLGESIFQRTSQILEFIATTLERMCEVRATGDNVDDAIVNDTVTMILGILLLVYQLNPQMNSDESVQLKKLIPILGKLAATFDEPLIKEMTTDLQIAIATHGVMKLNTSCDTVKGAKPERNGQQKVLRKKDNLSDEASQEDESSPPSVKKSDVKSACQETRHDEYVNFDTVFTELKDPLLPVRAHAIRKITKLLDRKDEQALKMKESLLDVFQENLHSDDSYMYLSVIQGLVALVDVNTQPVMALLCQEYRSDKNSVEMRLKIGEALMRASQRIGAMLPVYTKQLIGVLLSGAKEDCSDIRSSSLSNLAELCYVLKAAISSVIHEILNCISHVIKTDDVNEVRRAAVHVIRQLLCGLQQESIEILEHVLKDMYGMLKYVVQHDKDDVTKLHAQLALEDLQGIMTAYIFPKQSLTKKITVLP</sequence>
<dbReference type="SUPFAM" id="SSF48371">
    <property type="entry name" value="ARM repeat"/>
    <property type="match status" value="2"/>
</dbReference>
<comment type="similarity">
    <text evidence="1">Belongs to the Tango6 family.</text>
</comment>
<feature type="domain" description="TANGO6 N-terminal" evidence="6">
    <location>
        <begin position="99"/>
        <end position="267"/>
    </location>
</feature>
<evidence type="ECO:0000259" key="4">
    <source>
        <dbReference type="Pfam" id="PF10363"/>
    </source>
</evidence>
<dbReference type="GeneID" id="102809227"/>